<accession>A0ABD7CHA9</accession>
<reference evidence="2 3" key="1">
    <citation type="journal article" date="2014" name="J. Infect. Dis.">
        <title>Molecular characterization of a novel botulinum neurotoxin type H gene.</title>
        <authorList>
            <person name="Dover N."/>
            <person name="Barash J.R."/>
            <person name="Hill K.K."/>
            <person name="Xie G."/>
            <person name="Arnon S.S."/>
        </authorList>
    </citation>
    <scope>NUCLEOTIDE SEQUENCE [LARGE SCALE GENOMIC DNA]</scope>
    <source>
        <strain evidence="2 3">IBCA10-7060</strain>
    </source>
</reference>
<dbReference type="AlphaFoldDB" id="A0ABD7CHA9"/>
<dbReference type="Proteomes" id="UP000663464">
    <property type="component" value="Chromosome"/>
</dbReference>
<dbReference type="EMBL" id="CP069280">
    <property type="protein sequence ID" value="QRI52613.1"/>
    <property type="molecule type" value="Genomic_DNA"/>
</dbReference>
<dbReference type="RefSeq" id="WP_047402892.1">
    <property type="nucleotide sequence ID" value="NZ_CP069280.1"/>
</dbReference>
<gene>
    <name evidence="2" type="ORF">JQS73_14405</name>
</gene>
<dbReference type="InterPro" id="IPR029063">
    <property type="entry name" value="SAM-dependent_MTases_sf"/>
</dbReference>
<dbReference type="Pfam" id="PF26337">
    <property type="entry name" value="Gtf3_C"/>
    <property type="match status" value="1"/>
</dbReference>
<organism evidence="2 3">
    <name type="scientific">Clostridium botulinum</name>
    <dbReference type="NCBI Taxonomy" id="1491"/>
    <lineage>
        <taxon>Bacteria</taxon>
        <taxon>Bacillati</taxon>
        <taxon>Bacillota</taxon>
        <taxon>Clostridia</taxon>
        <taxon>Eubacteriales</taxon>
        <taxon>Clostridiaceae</taxon>
        <taxon>Clostridium</taxon>
    </lineage>
</organism>
<dbReference type="Gene3D" id="3.40.50.2000">
    <property type="entry name" value="Glycogen Phosphorylase B"/>
    <property type="match status" value="2"/>
</dbReference>
<feature type="domain" description="Glucosyltransferase 3-like C-terminal" evidence="1">
    <location>
        <begin position="319"/>
        <end position="437"/>
    </location>
</feature>
<evidence type="ECO:0000259" key="1">
    <source>
        <dbReference type="Pfam" id="PF26337"/>
    </source>
</evidence>
<evidence type="ECO:0000313" key="3">
    <source>
        <dbReference type="Proteomes" id="UP000663464"/>
    </source>
</evidence>
<name>A0ABD7CHA9_CLOBO</name>
<evidence type="ECO:0000313" key="2">
    <source>
        <dbReference type="EMBL" id="QRI52613.1"/>
    </source>
</evidence>
<protein>
    <submittedName>
        <fullName evidence="2">Capsular biosynthesis protein</fullName>
    </submittedName>
</protein>
<proteinExistence type="predicted"/>
<dbReference type="Gene3D" id="3.40.50.720">
    <property type="entry name" value="NAD(P)-binding Rossmann-like Domain"/>
    <property type="match status" value="1"/>
</dbReference>
<sequence>MHKTMIFGCGSFGERVYNNLKEDYDIQYFCDNDKNKWGKNFCDKKVISPKQLLELGNDIHVIVASTYYKEIIEQLLEMKIKNIEYYTKANSFLNKINYEDFKFDSYSYLDNNYFPCSKNVIKKVLFVQDAQCIRTYKISKVLQEIGIQVDIAYLKSHPSIAYKGLKLAYTNIIRIKDMNSFLNFVNESDYDIIHSSNEPDYLTCLLTKSNKPIVHDCHDLMSLRGDISDDELVHEFIANKFSHGNIYVDYSVKNYAMKKFDLDESKPILVLNNYTLREQKPKKFLKKLSEIDGEIHCVYQGGISSDSSNHRCIEDKLLKLAKHKIHVHFYTLNYSEYYEKIALKSNYIHWEGTREPYELIQEMTQYDVGLVIFNVNFRNKYFLSSAFPNKMIEYLNSGLPLLVEDLPTLKKFVKETGCGDIIDFSLDINRQIENIKNLHISDDFLENNQFIMEKQTDNIINFYNKVINSINNG</sequence>
<dbReference type="SUPFAM" id="SSF53335">
    <property type="entry name" value="S-adenosyl-L-methionine-dependent methyltransferases"/>
    <property type="match status" value="1"/>
</dbReference>
<dbReference type="InterPro" id="IPR058592">
    <property type="entry name" value="Gtf3_C"/>
</dbReference>
<dbReference type="SUPFAM" id="SSF53756">
    <property type="entry name" value="UDP-Glycosyltransferase/glycogen phosphorylase"/>
    <property type="match status" value="1"/>
</dbReference>